<gene>
    <name evidence="9" type="ORF">CLODIP_2_CD03867</name>
</gene>
<feature type="transmembrane region" description="Helical" evidence="6">
    <location>
        <begin position="909"/>
        <end position="932"/>
    </location>
</feature>
<feature type="transmembrane region" description="Helical" evidence="6">
    <location>
        <begin position="865"/>
        <end position="889"/>
    </location>
</feature>
<dbReference type="Proteomes" id="UP000494165">
    <property type="component" value="Unassembled WGS sequence"/>
</dbReference>
<evidence type="ECO:0000256" key="1">
    <source>
        <dbReference type="ARBA" id="ARBA00004141"/>
    </source>
</evidence>
<dbReference type="GO" id="GO:0007166">
    <property type="term" value="P:cell surface receptor signaling pathway"/>
    <property type="evidence" value="ECO:0007669"/>
    <property type="project" value="InterPro"/>
</dbReference>
<feature type="transmembrane region" description="Helical" evidence="6">
    <location>
        <begin position="722"/>
        <end position="742"/>
    </location>
</feature>
<dbReference type="GO" id="GO:0004930">
    <property type="term" value="F:G protein-coupled receptor activity"/>
    <property type="evidence" value="ECO:0007669"/>
    <property type="project" value="InterPro"/>
</dbReference>
<accession>A0A8S1DSY0</accession>
<dbReference type="Gene3D" id="2.60.220.50">
    <property type="match status" value="1"/>
</dbReference>
<dbReference type="InterPro" id="IPR000832">
    <property type="entry name" value="GPCR_2_secretin-like"/>
</dbReference>
<dbReference type="PANTHER" id="PTHR12011">
    <property type="entry name" value="ADHESION G-PROTEIN COUPLED RECEPTOR"/>
    <property type="match status" value="1"/>
</dbReference>
<dbReference type="PRINTS" id="PR00249">
    <property type="entry name" value="GPCRSECRETIN"/>
</dbReference>
<protein>
    <recommendedName>
        <fullName evidence="8">G-protein coupled receptors family 2 profile 2 domain-containing protein</fullName>
    </recommendedName>
</protein>
<evidence type="ECO:0000259" key="8">
    <source>
        <dbReference type="PROSITE" id="PS50261"/>
    </source>
</evidence>
<feature type="signal peptide" evidence="7">
    <location>
        <begin position="1"/>
        <end position="24"/>
    </location>
</feature>
<feature type="region of interest" description="Disordered" evidence="5">
    <location>
        <begin position="183"/>
        <end position="203"/>
    </location>
</feature>
<dbReference type="SUPFAM" id="SSF81321">
    <property type="entry name" value="Family A G protein-coupled receptor-like"/>
    <property type="match status" value="1"/>
</dbReference>
<sequence length="1123" mass="128238">MWMIRVISLAVLFAFNSQRVCVGAQNKDWQCCGPYRDVPGYPVGCKSSPTDKCATQSDKCRELVCNEEVIKYALQVCWSVCDRQPVPVGEIFSGNYSCWCSDTVQFMCTDKSTQLAKLAKLWDPKRQQTRIVNMKYRHDNRSIWGVTVKINGQSLLPVFCNQKKNYCKSTFYSLPKDFSNKFSTKPESEIPNETSCEVTGHPPTTTKHPLAQCPSAGGENQSNIILKLHQDTSEILRLISSSSNQIKKSNQTDGMILADEIEWNDWDIEITGVILNADVGRNNFGQVLYKFENEGLSKSYRYGFVQMKSDIITFVAIQNMMHNRVANVSRSHGCVKNDQYGIKWECSINEICEYECPLQASGCASWSCGEYQAFETEWPDYTRCSNIWISETEQLIEDNEVTSFTLVGTMSLLVKDTSLFGHEIEKTIHLTDKSHDILMSELNEQQHVGDPEATKLFILKSHTNLVMDVINNFVTMTKPWQQLQQNKTSSLGWELIELVEKFGFNVTGQAKNINVNFNMTSIKEHYFMESQYLRHKQGENHGNIIRFPMLKNNTWSSSIVIRELPNRTFRNDAEYTDIEAVGQIIPMAYAEKFFPAQFNRMNDTKKRMNSGLIHLALYGPDRIPIEGVAAFVTFKHSREAKGPIYETIWHQLYPGEKPTAIEGTEQCAYWVNSLSEWDTEGCRKVKSDRWSTECECNHTGPFVLISGVHVYAKDVIMEIVNIVFSTLSLLSLTLMLIVLYFFEEVQEERNAIGKHLCLCLLIGNIMALTVLDRSYFQLSREMCVGAAVCLHYVFLAAFMWMAIEGHHLYRMVMRVFDSGRDFSKIYLWTGYGTPLLIVAATGITTAALQDYGYADDELCWLSTPLYIWTFMGPVFIITVMKLVVLALALKVTLANATQQIKTFRNRVKIWIMGWFLLSLLLIVTWLIGFFYIEFYHSFSYAFFALNGLQGVVIFLIRAVFNEKVRTTIKKRSKESPVMDRLYKIFWNQDSRNQAAASQPSPWVLGSSIISQEDIASVAATSDWGSISTISVTSTIDGDQKPYQNPVKPLKFVFSGDLENFQPWLKKKSNKEEALEQSVLKNLKSVEIKETWNNLRSDSIISEIPEKEMHDQRAEADSDKPSNE</sequence>
<dbReference type="OrthoDB" id="1100386at2759"/>
<reference evidence="9 10" key="1">
    <citation type="submission" date="2020-04" db="EMBL/GenBank/DDBJ databases">
        <authorList>
            <person name="Alioto T."/>
            <person name="Alioto T."/>
            <person name="Gomez Garrido J."/>
        </authorList>
    </citation>
    <scope>NUCLEOTIDE SEQUENCE [LARGE SCALE GENOMIC DNA]</scope>
</reference>
<evidence type="ECO:0000256" key="6">
    <source>
        <dbReference type="SAM" id="Phobius"/>
    </source>
</evidence>
<dbReference type="AlphaFoldDB" id="A0A8S1DSY0"/>
<feature type="transmembrane region" description="Helical" evidence="6">
    <location>
        <begin position="754"/>
        <end position="771"/>
    </location>
</feature>
<dbReference type="InterPro" id="IPR000203">
    <property type="entry name" value="GPS"/>
</dbReference>
<feature type="region of interest" description="Disordered" evidence="5">
    <location>
        <begin position="1098"/>
        <end position="1123"/>
    </location>
</feature>
<evidence type="ECO:0000313" key="10">
    <source>
        <dbReference type="Proteomes" id="UP000494165"/>
    </source>
</evidence>
<dbReference type="Pfam" id="PF00002">
    <property type="entry name" value="7tm_2"/>
    <property type="match status" value="1"/>
</dbReference>
<keyword evidence="7" id="KW-0732">Signal</keyword>
<keyword evidence="4 6" id="KW-0472">Membrane</keyword>
<dbReference type="InterPro" id="IPR017981">
    <property type="entry name" value="GPCR_2-like_7TM"/>
</dbReference>
<evidence type="ECO:0000256" key="4">
    <source>
        <dbReference type="ARBA" id="ARBA00023136"/>
    </source>
</evidence>
<dbReference type="Gene3D" id="1.20.1070.10">
    <property type="entry name" value="Rhodopsin 7-helix transmembrane proteins"/>
    <property type="match status" value="1"/>
</dbReference>
<name>A0A8S1DSY0_9INSE</name>
<evidence type="ECO:0000256" key="7">
    <source>
        <dbReference type="SAM" id="SignalP"/>
    </source>
</evidence>
<dbReference type="Pfam" id="PF01825">
    <property type="entry name" value="GPS"/>
    <property type="match status" value="1"/>
</dbReference>
<feature type="chain" id="PRO_5035948807" description="G-protein coupled receptors family 2 profile 2 domain-containing protein" evidence="7">
    <location>
        <begin position="25"/>
        <end position="1123"/>
    </location>
</feature>
<dbReference type="InterPro" id="IPR046338">
    <property type="entry name" value="GAIN_dom_sf"/>
</dbReference>
<keyword evidence="3 6" id="KW-1133">Transmembrane helix</keyword>
<comment type="subcellular location">
    <subcellularLocation>
        <location evidence="1">Membrane</location>
        <topology evidence="1">Multi-pass membrane protein</topology>
    </subcellularLocation>
</comment>
<keyword evidence="10" id="KW-1185">Reference proteome</keyword>
<feature type="domain" description="G-protein coupled receptors family 2 profile 2" evidence="8">
    <location>
        <begin position="717"/>
        <end position="961"/>
    </location>
</feature>
<evidence type="ECO:0000256" key="3">
    <source>
        <dbReference type="ARBA" id="ARBA00022989"/>
    </source>
</evidence>
<dbReference type="GO" id="GO:0005886">
    <property type="term" value="C:plasma membrane"/>
    <property type="evidence" value="ECO:0007669"/>
    <property type="project" value="UniProtKB-SubCell"/>
</dbReference>
<dbReference type="PROSITE" id="PS50261">
    <property type="entry name" value="G_PROTEIN_RECEP_F2_4"/>
    <property type="match status" value="1"/>
</dbReference>
<dbReference type="PANTHER" id="PTHR12011:SF347">
    <property type="entry name" value="FI21270P1-RELATED"/>
    <property type="match status" value="1"/>
</dbReference>
<evidence type="ECO:0000256" key="2">
    <source>
        <dbReference type="ARBA" id="ARBA00022692"/>
    </source>
</evidence>
<dbReference type="EMBL" id="CADEPI010000524">
    <property type="protein sequence ID" value="CAB3386980.1"/>
    <property type="molecule type" value="Genomic_DNA"/>
</dbReference>
<organism evidence="9 10">
    <name type="scientific">Cloeon dipterum</name>
    <dbReference type="NCBI Taxonomy" id="197152"/>
    <lineage>
        <taxon>Eukaryota</taxon>
        <taxon>Metazoa</taxon>
        <taxon>Ecdysozoa</taxon>
        <taxon>Arthropoda</taxon>
        <taxon>Hexapoda</taxon>
        <taxon>Insecta</taxon>
        <taxon>Pterygota</taxon>
        <taxon>Palaeoptera</taxon>
        <taxon>Ephemeroptera</taxon>
        <taxon>Pisciforma</taxon>
        <taxon>Baetidae</taxon>
        <taxon>Cloeon</taxon>
    </lineage>
</organism>
<feature type="transmembrane region" description="Helical" evidence="6">
    <location>
        <begin position="783"/>
        <end position="804"/>
    </location>
</feature>
<keyword evidence="2 6" id="KW-0812">Transmembrane</keyword>
<comment type="caution">
    <text evidence="9">The sequence shown here is derived from an EMBL/GenBank/DDBJ whole genome shotgun (WGS) entry which is preliminary data.</text>
</comment>
<feature type="transmembrane region" description="Helical" evidence="6">
    <location>
        <begin position="938"/>
        <end position="960"/>
    </location>
</feature>
<evidence type="ECO:0000313" key="9">
    <source>
        <dbReference type="EMBL" id="CAB3386980.1"/>
    </source>
</evidence>
<evidence type="ECO:0000256" key="5">
    <source>
        <dbReference type="SAM" id="MobiDB-lite"/>
    </source>
</evidence>
<proteinExistence type="predicted"/>
<feature type="compositionally biased region" description="Basic and acidic residues" evidence="5">
    <location>
        <begin position="1103"/>
        <end position="1123"/>
    </location>
</feature>
<feature type="transmembrane region" description="Helical" evidence="6">
    <location>
        <begin position="825"/>
        <end position="845"/>
    </location>
</feature>